<evidence type="ECO:0000313" key="2">
    <source>
        <dbReference type="EMBL" id="ROR30653.1"/>
    </source>
</evidence>
<organism evidence="2 3">
    <name type="scientific">Mobilisporobacter senegalensis</name>
    <dbReference type="NCBI Taxonomy" id="1329262"/>
    <lineage>
        <taxon>Bacteria</taxon>
        <taxon>Bacillati</taxon>
        <taxon>Bacillota</taxon>
        <taxon>Clostridia</taxon>
        <taxon>Lachnospirales</taxon>
        <taxon>Lachnospiraceae</taxon>
        <taxon>Mobilisporobacter</taxon>
    </lineage>
</organism>
<dbReference type="Pfam" id="PF10057">
    <property type="entry name" value="MpsC"/>
    <property type="match status" value="1"/>
</dbReference>
<feature type="domain" description="Na+-translocating membrane potential-generating system MpsC" evidence="1">
    <location>
        <begin position="2"/>
        <end position="111"/>
    </location>
</feature>
<dbReference type="Proteomes" id="UP000273083">
    <property type="component" value="Unassembled WGS sequence"/>
</dbReference>
<reference evidence="2 3" key="1">
    <citation type="submission" date="2018-11" db="EMBL/GenBank/DDBJ databases">
        <title>Genomic Encyclopedia of Type Strains, Phase IV (KMG-IV): sequencing the most valuable type-strain genomes for metagenomic binning, comparative biology and taxonomic classification.</title>
        <authorList>
            <person name="Goeker M."/>
        </authorList>
    </citation>
    <scope>NUCLEOTIDE SEQUENCE [LARGE SCALE GENOMIC DNA]</scope>
    <source>
        <strain evidence="2 3">DSM 26537</strain>
    </source>
</reference>
<dbReference type="EMBL" id="RJVG01000002">
    <property type="protein sequence ID" value="ROR30653.1"/>
    <property type="molecule type" value="Genomic_DNA"/>
</dbReference>
<dbReference type="OrthoDB" id="5422931at2"/>
<sequence>MTKGQLEAKISEAVSKFEIEYMGRGPKTIRTYIINDLIVVRLSGFLSLSEQKLTDNPQGIELFKKVRTSLFEGGRGYLETLITEIIDVAIVSTHSDVSTKTGEKIIIITTDRNIEEMLKIK</sequence>
<comment type="caution">
    <text evidence="2">The sequence shown here is derived from an EMBL/GenBank/DDBJ whole genome shotgun (WGS) entry which is preliminary data.</text>
</comment>
<dbReference type="InterPro" id="IPR018745">
    <property type="entry name" value="MpsC"/>
</dbReference>
<gene>
    <name evidence="2" type="ORF">EDD66_102307</name>
</gene>
<protein>
    <submittedName>
        <fullName evidence="2">Uncharacterized protein YbcI</fullName>
    </submittedName>
</protein>
<dbReference type="AlphaFoldDB" id="A0A3N1XVM3"/>
<proteinExistence type="predicted"/>
<evidence type="ECO:0000313" key="3">
    <source>
        <dbReference type="Proteomes" id="UP000273083"/>
    </source>
</evidence>
<keyword evidence="3" id="KW-1185">Reference proteome</keyword>
<accession>A0A3N1XVM3</accession>
<name>A0A3N1XVM3_9FIRM</name>
<evidence type="ECO:0000259" key="1">
    <source>
        <dbReference type="Pfam" id="PF10057"/>
    </source>
</evidence>
<dbReference type="RefSeq" id="WP_123608342.1">
    <property type="nucleotide sequence ID" value="NZ_RJVG01000002.1"/>
</dbReference>